<dbReference type="SUPFAM" id="SSF48452">
    <property type="entry name" value="TPR-like"/>
    <property type="match status" value="1"/>
</dbReference>
<dbReference type="FunFam" id="1.25.40.10:FF:000361">
    <property type="entry name" value="Pentatricopeptide repeat-containing protein chloroplastic"/>
    <property type="match status" value="1"/>
</dbReference>
<feature type="region of interest" description="Disordered" evidence="3">
    <location>
        <begin position="27"/>
        <end position="67"/>
    </location>
</feature>
<gene>
    <name evidence="5" type="primary">LOC105033454</name>
</gene>
<dbReference type="FunFam" id="1.25.40.10:FF:000144">
    <property type="entry name" value="Pentatricopeptide repeat-containing protein, mitochondrial"/>
    <property type="match status" value="1"/>
</dbReference>
<feature type="repeat" description="PPR" evidence="2">
    <location>
        <begin position="480"/>
        <end position="514"/>
    </location>
</feature>
<sequence length="822" mass="90537">MAASTSPPYPSLPIFACPPIYPQSKTLLLPSPTRSTTSSSRHVNPSLSSSNPLPTHRHPPQSDSPAALASALDHCSAAICLREGAQIHARVLRLSLSSDHDLSARLLRLYAACGRPDAARALLDSTPPHLLTPFAYNSLIRAYTSSSLHEPALHLFLEMLASGLRPNEFTFPFVLKSSALLGFLDLGRQLHAMLLKTGLFLANVFCASALLDLYVKLAPLGEACRMFDRIPHRNAVTWNSMISAYAQNGFLEKGLELLHTMVESGLEVDVSSWNSIIAGCVRLGDVELSLEMLGEMMSSGSMEPNSATFNTLLPVIPAIPLLSRLKELHGFCLRNGQKVVADPVAIDRLLSAITAGYAFHGCMDCASALFSAVKLKTSQLWNSMISGFLDSGQTHQAFTIFREMAFQRGHQGQVLSIVSLTSVLPECGQILKSGLEIHAYAYRNGMESHLSVSNALMAMYARKRDRRSAERVFQRAPEKDVVSWNTMIASYAMTHDFDGAFELFQQMLAEDVRPDEYTFSSVLNGCGSSSYLRQGMVVHGHLIKSGLCQSYLVVQNALMDAYGKCGSLEDAWKVFEEIDFKDRISWNTIISCCGFGACPHEAFSLFHSMQEQGCKPNRITFIALLSACSHAGLLDETFHYFEMMTSEHGIVPDVAHYACIVDNLGRAGQLDRAYQFIKDMPIEPDDCIWSALLSGCRIHGNTELAEVAAKHLIELDPHHSGYWVLLSNIYADASRWSDKSQVRAAMKEAGVKKNPGFSWIEVGGGELHRFLTADKLHKQCIDIYLALDGLTKQLKDEGYVPVVDSKFRFVDQELLKKGITVG</sequence>
<dbReference type="PANTHER" id="PTHR47926:SF452">
    <property type="entry name" value="PENTATRICOPEPTIDE REPEAT-CONTAINING PROTEIN"/>
    <property type="match status" value="1"/>
</dbReference>
<dbReference type="FunFam" id="1.25.40.10:FF:000366">
    <property type="entry name" value="Pentatricopeptide (PPR) repeat-containing protein"/>
    <property type="match status" value="1"/>
</dbReference>
<dbReference type="Pfam" id="PF13041">
    <property type="entry name" value="PPR_2"/>
    <property type="match status" value="4"/>
</dbReference>
<evidence type="ECO:0000313" key="5">
    <source>
        <dbReference type="RefSeq" id="XP_010906580.1"/>
    </source>
</evidence>
<accession>A0A6I9QBF5</accession>
<feature type="repeat" description="PPR" evidence="2">
    <location>
        <begin position="617"/>
        <end position="652"/>
    </location>
</feature>
<dbReference type="NCBIfam" id="TIGR00756">
    <property type="entry name" value="PPR"/>
    <property type="match status" value="8"/>
</dbReference>
<dbReference type="InParanoid" id="A0A6I9QBF5"/>
<dbReference type="Gene3D" id="1.25.40.10">
    <property type="entry name" value="Tetratricopeptide repeat domain"/>
    <property type="match status" value="4"/>
</dbReference>
<dbReference type="GeneID" id="105033454"/>
<dbReference type="InterPro" id="IPR046960">
    <property type="entry name" value="PPR_At4g14850-like_plant"/>
</dbReference>
<feature type="repeat" description="PPR" evidence="2">
    <location>
        <begin position="269"/>
        <end position="303"/>
    </location>
</feature>
<dbReference type="InterPro" id="IPR046848">
    <property type="entry name" value="E_motif"/>
</dbReference>
<dbReference type="GO" id="GO:0009451">
    <property type="term" value="P:RNA modification"/>
    <property type="evidence" value="ECO:0007669"/>
    <property type="project" value="InterPro"/>
</dbReference>
<dbReference type="FunFam" id="1.25.40.10:FF:000344">
    <property type="entry name" value="Pentatricopeptide repeat-containing protein"/>
    <property type="match status" value="1"/>
</dbReference>
<protein>
    <submittedName>
        <fullName evidence="5">Pentatricopeptide repeat-containing protein At4g21065-like</fullName>
    </submittedName>
</protein>
<name>A0A6I9QBF5_ELAGV</name>
<dbReference type="RefSeq" id="XP_010906580.1">
    <property type="nucleotide sequence ID" value="XM_010908278.3"/>
</dbReference>
<feature type="compositionally biased region" description="Low complexity" evidence="3">
    <location>
        <begin position="27"/>
        <end position="54"/>
    </location>
</feature>
<dbReference type="OrthoDB" id="185373at2759"/>
<feature type="repeat" description="PPR" evidence="2">
    <location>
        <begin position="132"/>
        <end position="166"/>
    </location>
</feature>
<dbReference type="KEGG" id="egu:105033454"/>
<feature type="repeat" description="PPR" evidence="2">
    <location>
        <begin position="234"/>
        <end position="268"/>
    </location>
</feature>
<evidence type="ECO:0000313" key="4">
    <source>
        <dbReference type="Proteomes" id="UP000504607"/>
    </source>
</evidence>
<keyword evidence="4" id="KW-1185">Reference proteome</keyword>
<evidence type="ECO:0000256" key="2">
    <source>
        <dbReference type="PROSITE-ProRule" id="PRU00708"/>
    </source>
</evidence>
<evidence type="ECO:0000256" key="1">
    <source>
        <dbReference type="ARBA" id="ARBA00022737"/>
    </source>
</evidence>
<dbReference type="Pfam" id="PF01535">
    <property type="entry name" value="PPR"/>
    <property type="match status" value="3"/>
</dbReference>
<dbReference type="PROSITE" id="PS51375">
    <property type="entry name" value="PPR"/>
    <property type="match status" value="6"/>
</dbReference>
<dbReference type="InterPro" id="IPR011990">
    <property type="entry name" value="TPR-like_helical_dom_sf"/>
</dbReference>
<proteinExistence type="predicted"/>
<dbReference type="PANTHER" id="PTHR47926">
    <property type="entry name" value="PENTATRICOPEPTIDE REPEAT-CONTAINING PROTEIN"/>
    <property type="match status" value="1"/>
</dbReference>
<dbReference type="GO" id="GO:0003723">
    <property type="term" value="F:RNA binding"/>
    <property type="evidence" value="ECO:0007669"/>
    <property type="project" value="InterPro"/>
</dbReference>
<dbReference type="InterPro" id="IPR002885">
    <property type="entry name" value="PPR_rpt"/>
</dbReference>
<dbReference type="Pfam" id="PF20431">
    <property type="entry name" value="E_motif"/>
    <property type="match status" value="1"/>
</dbReference>
<organism evidence="4 5">
    <name type="scientific">Elaeis guineensis var. tenera</name>
    <name type="common">Oil palm</name>
    <dbReference type="NCBI Taxonomy" id="51953"/>
    <lineage>
        <taxon>Eukaryota</taxon>
        <taxon>Viridiplantae</taxon>
        <taxon>Streptophyta</taxon>
        <taxon>Embryophyta</taxon>
        <taxon>Tracheophyta</taxon>
        <taxon>Spermatophyta</taxon>
        <taxon>Magnoliopsida</taxon>
        <taxon>Liliopsida</taxon>
        <taxon>Arecaceae</taxon>
        <taxon>Arecoideae</taxon>
        <taxon>Cocoseae</taxon>
        <taxon>Elaeidinae</taxon>
        <taxon>Elaeis</taxon>
    </lineage>
</organism>
<dbReference type="Proteomes" id="UP000504607">
    <property type="component" value="Unplaced"/>
</dbReference>
<dbReference type="AlphaFoldDB" id="A0A6I9QBF5"/>
<keyword evidence="1" id="KW-0677">Repeat</keyword>
<feature type="repeat" description="PPR" evidence="2">
    <location>
        <begin position="582"/>
        <end position="616"/>
    </location>
</feature>
<evidence type="ECO:0000256" key="3">
    <source>
        <dbReference type="SAM" id="MobiDB-lite"/>
    </source>
</evidence>
<reference evidence="5" key="1">
    <citation type="submission" date="2025-08" db="UniProtKB">
        <authorList>
            <consortium name="RefSeq"/>
        </authorList>
    </citation>
    <scope>IDENTIFICATION</scope>
</reference>